<comment type="caution">
    <text evidence="1">The sequence shown here is derived from an EMBL/GenBank/DDBJ whole genome shotgun (WGS) entry which is preliminary data.</text>
</comment>
<accession>A0A6V6ZAN7</accession>
<gene>
    <name evidence="1" type="ORF">FLAT13_04614</name>
</gene>
<dbReference type="EMBL" id="CAIJDP010000089">
    <property type="protein sequence ID" value="CAD0008883.1"/>
    <property type="molecule type" value="Genomic_DNA"/>
</dbReference>
<dbReference type="RefSeq" id="WP_180910637.1">
    <property type="nucleotide sequence ID" value="NZ_CAIJDP010000089.1"/>
</dbReference>
<evidence type="ECO:0008006" key="3">
    <source>
        <dbReference type="Google" id="ProtNLM"/>
    </source>
</evidence>
<sequence>MRKIILFLLLFTIVLLGTIILLENSKENVFKASEFNKKTPHKLTKRVDAVKQLIGNNSKYNNKIAFFIDMKIKSGKNRFFIYDLKKNKIIDQGLFAHGSGSETGIKDKLRFSNVNNSLCTALGKYYIGYSYNGDFGKAYKLYGLDKTNDNAFLRNIVLHKYSKVPYEEQDNPICNSYGCPMVNEKYYARIEKLIDSSDKRIVLDIYY</sequence>
<dbReference type="InterPro" id="IPR032676">
    <property type="entry name" value="YkuD_2"/>
</dbReference>
<evidence type="ECO:0000313" key="1">
    <source>
        <dbReference type="EMBL" id="CAD0008883.1"/>
    </source>
</evidence>
<name>A0A6V6ZAN7_9FLAO</name>
<dbReference type="PANTHER" id="PTHR38477">
    <property type="entry name" value="HYPOTHETICAL EXPORTED PROTEIN"/>
    <property type="match status" value="1"/>
</dbReference>
<proteinExistence type="predicted"/>
<dbReference type="AlphaFoldDB" id="A0A6V6ZAN7"/>
<keyword evidence="2" id="KW-1185">Reference proteome</keyword>
<dbReference type="PANTHER" id="PTHR38477:SF1">
    <property type="entry name" value="MUREIN L,D-TRANSPEPTIDASE CATALYTIC DOMAIN FAMILY PROTEIN"/>
    <property type="match status" value="1"/>
</dbReference>
<dbReference type="Proteomes" id="UP000530060">
    <property type="component" value="Unassembled WGS sequence"/>
</dbReference>
<organism evidence="1 2">
    <name type="scientific">Flavobacterium salmonis</name>
    <dbReference type="NCBI Taxonomy" id="2654844"/>
    <lineage>
        <taxon>Bacteria</taxon>
        <taxon>Pseudomonadati</taxon>
        <taxon>Bacteroidota</taxon>
        <taxon>Flavobacteriia</taxon>
        <taxon>Flavobacteriales</taxon>
        <taxon>Flavobacteriaceae</taxon>
        <taxon>Flavobacterium</taxon>
    </lineage>
</organism>
<protein>
    <recommendedName>
        <fullName evidence="3">L,D-transpeptidase catalytic domain</fullName>
    </recommendedName>
</protein>
<reference evidence="1 2" key="1">
    <citation type="submission" date="2020-06" db="EMBL/GenBank/DDBJ databases">
        <authorList>
            <person name="Criscuolo A."/>
        </authorList>
    </citation>
    <scope>NUCLEOTIDE SEQUENCE [LARGE SCALE GENOMIC DNA]</scope>
    <source>
        <strain evidence="2">CIP 111411</strain>
    </source>
</reference>
<dbReference type="Pfam" id="PF13645">
    <property type="entry name" value="YkuD_2"/>
    <property type="match status" value="1"/>
</dbReference>
<evidence type="ECO:0000313" key="2">
    <source>
        <dbReference type="Proteomes" id="UP000530060"/>
    </source>
</evidence>